<gene>
    <name evidence="2" type="ORF">tf_40</name>
</gene>
<name>I2FLR1_9CAUD</name>
<feature type="region of interest" description="Disordered" evidence="1">
    <location>
        <begin position="184"/>
        <end position="203"/>
    </location>
</feature>
<accession>I2FLR1</accession>
<dbReference type="SUPFAM" id="SSF50249">
    <property type="entry name" value="Nucleic acid-binding proteins"/>
    <property type="match status" value="1"/>
</dbReference>
<dbReference type="OrthoDB" id="17611at10239"/>
<reference evidence="2 3" key="1">
    <citation type="journal article" date="2012" name="PLoS ONE">
        <title>Genomic Analysis of Pseudomonas putida Phage tf with Localized Single-Strand DNA Interruptions.</title>
        <authorList>
            <person name="Glukhov A.S."/>
            <person name="Krutilina A.I."/>
            <person name="Shlyapnikov M.G."/>
            <person name="Severinov K."/>
            <person name="Lavysh D."/>
            <person name="Kochetkov V.V."/>
            <person name="McGrath J.W."/>
            <person name="de Leeuwe C."/>
            <person name="Shaburova O.V."/>
            <person name="Krylov V.N."/>
            <person name="Akulenko N.V."/>
            <person name="Kulakov L.A."/>
        </authorList>
    </citation>
    <scope>NUCLEOTIDE SEQUENCE [LARGE SCALE GENOMIC DNA]</scope>
</reference>
<feature type="compositionally biased region" description="Acidic residues" evidence="1">
    <location>
        <begin position="189"/>
        <end position="203"/>
    </location>
</feature>
<dbReference type="GeneID" id="12979152"/>
<dbReference type="RefSeq" id="YP_006382500.1">
    <property type="nucleotide sequence ID" value="NC_017971.2"/>
</dbReference>
<dbReference type="Proteomes" id="UP000002867">
    <property type="component" value="Segment"/>
</dbReference>
<dbReference type="Gene3D" id="2.40.50.140">
    <property type="entry name" value="Nucleic acid-binding proteins"/>
    <property type="match status" value="1"/>
</dbReference>
<keyword evidence="3" id="KW-1185">Reference proteome</keyword>
<evidence type="ECO:0000313" key="2">
    <source>
        <dbReference type="EMBL" id="CCE60795.1"/>
    </source>
</evidence>
<evidence type="ECO:0000256" key="1">
    <source>
        <dbReference type="SAM" id="MobiDB-lite"/>
    </source>
</evidence>
<dbReference type="InterPro" id="IPR012340">
    <property type="entry name" value="NA-bd_OB-fold"/>
</dbReference>
<proteinExistence type="predicted"/>
<protein>
    <submittedName>
        <fullName evidence="2">DNA binding protein</fullName>
    </submittedName>
</protein>
<dbReference type="EMBL" id="HE611333">
    <property type="protein sequence ID" value="CCE60795.1"/>
    <property type="molecule type" value="Genomic_DNA"/>
</dbReference>
<evidence type="ECO:0000313" key="3">
    <source>
        <dbReference type="Proteomes" id="UP000002867"/>
    </source>
</evidence>
<sequence>MTKKVSVKYTFPKTRANFIKVVKPDTEFVESGTYQITLIYDKQTAEKIKADIESKDARLAGLINYTERDDGDCQFKIKQNRVLSWMDRTTGEPKQAIMEPILVNSDNTAFKAESDPWGGTTCEVGAVIETQKGARGKGIIAALRLRGVRFYDVKVGGAAEGDGDPLFGGPVANAKVDTDAFEDVNLGGDDADDLPFDTDESYI</sequence>
<organism evidence="2 3">
    <name type="scientific">Pseudomonas phage tf</name>
    <dbReference type="NCBI Taxonomy" id="1114179"/>
    <lineage>
        <taxon>Viruses</taxon>
        <taxon>Duplodnaviria</taxon>
        <taxon>Heunggongvirae</taxon>
        <taxon>Uroviricota</taxon>
        <taxon>Caudoviricetes</taxon>
        <taxon>Krylovvirus</taxon>
        <taxon>Krylovvirus tf</taxon>
    </lineage>
</organism>
<dbReference type="KEGG" id="vg:12979152"/>